<organism evidence="1 2">
    <name type="scientific">Aliivibrio logei 5S-186</name>
    <dbReference type="NCBI Taxonomy" id="626086"/>
    <lineage>
        <taxon>Bacteria</taxon>
        <taxon>Pseudomonadati</taxon>
        <taxon>Pseudomonadota</taxon>
        <taxon>Gammaproteobacteria</taxon>
        <taxon>Vibrionales</taxon>
        <taxon>Vibrionaceae</taxon>
        <taxon>Aliivibrio</taxon>
    </lineage>
</organism>
<sequence length="290" mass="32056">MKPKIDLQHPVVKKGVDLYYKQVEKALEYTLELERAVVPIYWTLKQETKPEQVGTGVIVELGGEFFVFSASHVFDDIKQFQLLIGAGNDEKLVSLVGERFSSAKGPSGTHRDDPIDASVFHIQSGLTDSIKTKALTYENIDLSEPYSQKSVYVACGFRVKKSNTDGYKASSKQECFTSLEYDAQYYSKLNLSPNMHTALVYEAQRLLNGEWNKSPKPSGISGGAIFRVDGISFLRNCADSQNPSAKLNAITIEHRQEKGGQVGALIGTKIGVHLGLIQHFLPKALVDVVK</sequence>
<dbReference type="EMBL" id="AJYJ02000057">
    <property type="protein sequence ID" value="OEF18972.1"/>
    <property type="molecule type" value="Genomic_DNA"/>
</dbReference>
<dbReference type="Proteomes" id="UP000095059">
    <property type="component" value="Unassembled WGS sequence"/>
</dbReference>
<proteinExistence type="predicted"/>
<protein>
    <recommendedName>
        <fullName evidence="3">Serine protease</fullName>
    </recommendedName>
</protein>
<keyword evidence="2" id="KW-1185">Reference proteome</keyword>
<evidence type="ECO:0000313" key="2">
    <source>
        <dbReference type="Proteomes" id="UP000095059"/>
    </source>
</evidence>
<reference evidence="1 2" key="1">
    <citation type="journal article" date="2012" name="Science">
        <title>Ecological populations of bacteria act as socially cohesive units of antibiotic production and resistance.</title>
        <authorList>
            <person name="Cordero O.X."/>
            <person name="Wildschutte H."/>
            <person name="Kirkup B."/>
            <person name="Proehl S."/>
            <person name="Ngo L."/>
            <person name="Hussain F."/>
            <person name="Le Roux F."/>
            <person name="Mincer T."/>
            <person name="Polz M.F."/>
        </authorList>
    </citation>
    <scope>NUCLEOTIDE SEQUENCE [LARGE SCALE GENOMIC DNA]</scope>
    <source>
        <strain evidence="1 2">5S-186</strain>
    </source>
</reference>
<gene>
    <name evidence="1" type="ORF">A1Q5_18700</name>
</gene>
<evidence type="ECO:0008006" key="3">
    <source>
        <dbReference type="Google" id="ProtNLM"/>
    </source>
</evidence>
<dbReference type="SUPFAM" id="SSF50494">
    <property type="entry name" value="Trypsin-like serine proteases"/>
    <property type="match status" value="1"/>
</dbReference>
<comment type="caution">
    <text evidence="1">The sequence shown here is derived from an EMBL/GenBank/DDBJ whole genome shotgun (WGS) entry which is preliminary data.</text>
</comment>
<name>A0ABX3AX16_ALILO</name>
<accession>A0ABX3AX16</accession>
<evidence type="ECO:0000313" key="1">
    <source>
        <dbReference type="EMBL" id="OEF18972.1"/>
    </source>
</evidence>
<dbReference type="RefSeq" id="WP_017022764.1">
    <property type="nucleotide sequence ID" value="NZ_AJYJ02000057.1"/>
</dbReference>
<dbReference type="InterPro" id="IPR009003">
    <property type="entry name" value="Peptidase_S1_PA"/>
</dbReference>